<dbReference type="InParanoid" id="A0A0D1YYR1"/>
<reference evidence="2 3" key="1">
    <citation type="submission" date="2015-01" db="EMBL/GenBank/DDBJ databases">
        <title>The Genome Sequence of Ochroconis gallopava CBS43764.</title>
        <authorList>
            <consortium name="The Broad Institute Genomics Platform"/>
            <person name="Cuomo C."/>
            <person name="de Hoog S."/>
            <person name="Gorbushina A."/>
            <person name="Stielow B."/>
            <person name="Teixiera M."/>
            <person name="Abouelleil A."/>
            <person name="Chapman S.B."/>
            <person name="Priest M."/>
            <person name="Young S.K."/>
            <person name="Wortman J."/>
            <person name="Nusbaum C."/>
            <person name="Birren B."/>
        </authorList>
    </citation>
    <scope>NUCLEOTIDE SEQUENCE [LARGE SCALE GENOMIC DNA]</scope>
    <source>
        <strain evidence="2 3">CBS 43764</strain>
    </source>
</reference>
<dbReference type="GO" id="GO:0016491">
    <property type="term" value="F:oxidoreductase activity"/>
    <property type="evidence" value="ECO:0007669"/>
    <property type="project" value="InterPro"/>
</dbReference>
<dbReference type="SMART" id="SM00829">
    <property type="entry name" value="PKS_ER"/>
    <property type="match status" value="1"/>
</dbReference>
<dbReference type="OrthoDB" id="9930022at2759"/>
<dbReference type="InterPro" id="IPR013154">
    <property type="entry name" value="ADH-like_N"/>
</dbReference>
<dbReference type="RefSeq" id="XP_016215706.1">
    <property type="nucleotide sequence ID" value="XM_016356183.1"/>
</dbReference>
<dbReference type="InterPro" id="IPR020843">
    <property type="entry name" value="ER"/>
</dbReference>
<proteinExistence type="predicted"/>
<dbReference type="EMBL" id="KN847536">
    <property type="protein sequence ID" value="KIW05837.1"/>
    <property type="molecule type" value="Genomic_DNA"/>
</dbReference>
<evidence type="ECO:0000259" key="1">
    <source>
        <dbReference type="SMART" id="SM00829"/>
    </source>
</evidence>
<dbReference type="Pfam" id="PF08240">
    <property type="entry name" value="ADH_N"/>
    <property type="match status" value="1"/>
</dbReference>
<dbReference type="PANTHER" id="PTHR45033:SF2">
    <property type="entry name" value="ZINC-TYPE ALCOHOL DEHYDROGENASE-LIKE PROTEIN C1773.06C"/>
    <property type="match status" value="1"/>
</dbReference>
<accession>A0A0D1YYR1</accession>
<dbReference type="GeneID" id="27311014"/>
<dbReference type="STRING" id="253628.A0A0D1YYR1"/>
<dbReference type="InterPro" id="IPR036291">
    <property type="entry name" value="NAD(P)-bd_dom_sf"/>
</dbReference>
<feature type="domain" description="Enoyl reductase (ER)" evidence="1">
    <location>
        <begin position="16"/>
        <end position="345"/>
    </location>
</feature>
<protein>
    <recommendedName>
        <fullName evidence="1">Enoyl reductase (ER) domain-containing protein</fullName>
    </recommendedName>
</protein>
<dbReference type="InterPro" id="IPR011032">
    <property type="entry name" value="GroES-like_sf"/>
</dbReference>
<dbReference type="SUPFAM" id="SSF51735">
    <property type="entry name" value="NAD(P)-binding Rossmann-fold domains"/>
    <property type="match status" value="1"/>
</dbReference>
<sequence length="348" mass="37607">MLLPSGKQWIIEPAKGFDGLQLKHNIPTPNPKNTECVIKFEAVSLNYRDIAMPLGEYPSKLHECFVPCSDGAGTVVSVGPSVTKFKVGDKVTPCFLQGHDDGELTPEKRGTSLGHPRDGVLRQYALFEESGLVAVPEYLSTIEASTFPCAAATAWNALFGLEGRQLQPGQSVLTQGTGGVSLFAIQIALAVGAMVIATTSSTEKEEMLKQLGVQHTINYRTDPNWGETAKRLSPDGLGVHHVIEVAGDSGLPQSIKAVRLEGTISVVGFLGGIGSRGVSCTEVMFSSCVIRGMHVGSRKQLEDLFRFSEEHRLRPIVSHPTFTFDDARAAFESLKSQSTWGKIVLRLE</sequence>
<evidence type="ECO:0000313" key="3">
    <source>
        <dbReference type="Proteomes" id="UP000053259"/>
    </source>
</evidence>
<dbReference type="SUPFAM" id="SSF50129">
    <property type="entry name" value="GroES-like"/>
    <property type="match status" value="1"/>
</dbReference>
<dbReference type="InterPro" id="IPR013149">
    <property type="entry name" value="ADH-like_C"/>
</dbReference>
<name>A0A0D1YYR1_9PEZI</name>
<dbReference type="CDD" id="cd08276">
    <property type="entry name" value="MDR7"/>
    <property type="match status" value="1"/>
</dbReference>
<evidence type="ECO:0000313" key="2">
    <source>
        <dbReference type="EMBL" id="KIW05837.1"/>
    </source>
</evidence>
<organism evidence="2 3">
    <name type="scientific">Verruconis gallopava</name>
    <dbReference type="NCBI Taxonomy" id="253628"/>
    <lineage>
        <taxon>Eukaryota</taxon>
        <taxon>Fungi</taxon>
        <taxon>Dikarya</taxon>
        <taxon>Ascomycota</taxon>
        <taxon>Pezizomycotina</taxon>
        <taxon>Dothideomycetes</taxon>
        <taxon>Pleosporomycetidae</taxon>
        <taxon>Venturiales</taxon>
        <taxon>Sympoventuriaceae</taxon>
        <taxon>Verruconis</taxon>
    </lineage>
</organism>
<dbReference type="Gene3D" id="3.40.50.720">
    <property type="entry name" value="NAD(P)-binding Rossmann-like Domain"/>
    <property type="match status" value="1"/>
</dbReference>
<dbReference type="InterPro" id="IPR052711">
    <property type="entry name" value="Zinc_ADH-like"/>
</dbReference>
<dbReference type="Gene3D" id="3.90.180.10">
    <property type="entry name" value="Medium-chain alcohol dehydrogenases, catalytic domain"/>
    <property type="match status" value="1"/>
</dbReference>
<dbReference type="VEuPathDB" id="FungiDB:PV09_03041"/>
<dbReference type="Pfam" id="PF00107">
    <property type="entry name" value="ADH_zinc_N"/>
    <property type="match status" value="1"/>
</dbReference>
<dbReference type="AlphaFoldDB" id="A0A0D1YYR1"/>
<keyword evidence="3" id="KW-1185">Reference proteome</keyword>
<dbReference type="PANTHER" id="PTHR45033">
    <property type="match status" value="1"/>
</dbReference>
<gene>
    <name evidence="2" type="ORF">PV09_03041</name>
</gene>
<dbReference type="Proteomes" id="UP000053259">
    <property type="component" value="Unassembled WGS sequence"/>
</dbReference>
<dbReference type="HOGENOM" id="CLU_026673_3_4_1"/>